<dbReference type="Gene3D" id="3.40.50.150">
    <property type="entry name" value="Vaccinia Virus protein VP39"/>
    <property type="match status" value="1"/>
</dbReference>
<dbReference type="GO" id="GO:0008168">
    <property type="term" value="F:methyltransferase activity"/>
    <property type="evidence" value="ECO:0007669"/>
    <property type="project" value="UniProtKB-KW"/>
</dbReference>
<dbReference type="SUPFAM" id="SSF53335">
    <property type="entry name" value="S-adenosyl-L-methionine-dependent methyltransferases"/>
    <property type="match status" value="1"/>
</dbReference>
<dbReference type="InterPro" id="IPR016980">
    <property type="entry name" value="S-AdoMet-dep_MeTrfase_Alr7345"/>
</dbReference>
<dbReference type="GO" id="GO:0032259">
    <property type="term" value="P:methylation"/>
    <property type="evidence" value="ECO:0007669"/>
    <property type="project" value="UniProtKB-KW"/>
</dbReference>
<comment type="caution">
    <text evidence="2">The sequence shown here is derived from an EMBL/GenBank/DDBJ whole genome shotgun (WGS) entry which is preliminary data.</text>
</comment>
<name>A0ABT0NBT4_9GAMM</name>
<proteinExistence type="predicted"/>
<reference evidence="2 3" key="1">
    <citation type="submission" date="2022-01" db="EMBL/GenBank/DDBJ databases">
        <title>Whole genome-based taxonomy of the Shewanellaceae.</title>
        <authorList>
            <person name="Martin-Rodriguez A.J."/>
        </authorList>
    </citation>
    <scope>NUCLEOTIDE SEQUENCE [LARGE SCALE GENOMIC DNA]</scope>
    <source>
        <strain evidence="2 3">DSM 21332</strain>
    </source>
</reference>
<dbReference type="EMBL" id="JAKIKT010000009">
    <property type="protein sequence ID" value="MCL2915942.1"/>
    <property type="molecule type" value="Genomic_DNA"/>
</dbReference>
<dbReference type="PIRSF" id="PIRSF031679">
    <property type="entry name" value="Mtase_Alr7345_prd"/>
    <property type="match status" value="1"/>
</dbReference>
<dbReference type="RefSeq" id="WP_248937309.1">
    <property type="nucleotide sequence ID" value="NZ_JAKIKT010000009.1"/>
</dbReference>
<dbReference type="Proteomes" id="UP001202831">
    <property type="component" value="Unassembled WGS sequence"/>
</dbReference>
<keyword evidence="3" id="KW-1185">Reference proteome</keyword>
<feature type="signal peptide" evidence="1">
    <location>
        <begin position="1"/>
        <end position="24"/>
    </location>
</feature>
<keyword evidence="2" id="KW-0489">Methyltransferase</keyword>
<protein>
    <submittedName>
        <fullName evidence="2">Methyltransferase</fullName>
    </submittedName>
</protein>
<dbReference type="InterPro" id="IPR029063">
    <property type="entry name" value="SAM-dependent_MTases_sf"/>
</dbReference>
<evidence type="ECO:0000313" key="3">
    <source>
        <dbReference type="Proteomes" id="UP001202831"/>
    </source>
</evidence>
<keyword evidence="1" id="KW-0732">Signal</keyword>
<gene>
    <name evidence="2" type="ORF">L2725_19550</name>
</gene>
<feature type="chain" id="PRO_5047489656" evidence="1">
    <location>
        <begin position="25"/>
        <end position="284"/>
    </location>
</feature>
<sequence>MNKSKLHLLGAAMLLALGSTSVVASPAPTLEQVVESRSDKAKARDEYRHPVETLEFFQVKPGMVVAEALPGGGWYTEILADYLGEDGTLYGVNYADDMWARFGFFSPERIKERVASTSKFPELVAGFSKDGPEAEGFTFASVPASAEGTADRVLFIRALHNLNRFEKEAGTMTQAIEAASKLLKKGGMVGVVQHRAPESASDESVQGNRGYMKQSDIIKLFTNAGFKLVAKSEINANAKDKPSETDIVWRLPPSFNGSRDNPEQKQAMQAIGESDRMTLLFRKP</sequence>
<evidence type="ECO:0000256" key="1">
    <source>
        <dbReference type="SAM" id="SignalP"/>
    </source>
</evidence>
<keyword evidence="2" id="KW-0808">Transferase</keyword>
<evidence type="ECO:0000313" key="2">
    <source>
        <dbReference type="EMBL" id="MCL2915942.1"/>
    </source>
</evidence>
<accession>A0ABT0NBT4</accession>
<organism evidence="2 3">
    <name type="scientific">Shewanella corallii</name>
    <dbReference type="NCBI Taxonomy" id="560080"/>
    <lineage>
        <taxon>Bacteria</taxon>
        <taxon>Pseudomonadati</taxon>
        <taxon>Pseudomonadota</taxon>
        <taxon>Gammaproteobacteria</taxon>
        <taxon>Alteromonadales</taxon>
        <taxon>Shewanellaceae</taxon>
        <taxon>Shewanella</taxon>
    </lineage>
</organism>